<organism evidence="1 2">
    <name type="scientific">Dermacentor silvarum</name>
    <name type="common">Tick</name>
    <dbReference type="NCBI Taxonomy" id="543639"/>
    <lineage>
        <taxon>Eukaryota</taxon>
        <taxon>Metazoa</taxon>
        <taxon>Ecdysozoa</taxon>
        <taxon>Arthropoda</taxon>
        <taxon>Chelicerata</taxon>
        <taxon>Arachnida</taxon>
        <taxon>Acari</taxon>
        <taxon>Parasitiformes</taxon>
        <taxon>Ixodida</taxon>
        <taxon>Ixodoidea</taxon>
        <taxon>Ixodidae</taxon>
        <taxon>Rhipicephalinae</taxon>
        <taxon>Dermacentor</taxon>
    </lineage>
</organism>
<name>A0ACB8CNZ8_DERSI</name>
<gene>
    <name evidence="1" type="ORF">HPB49_002678</name>
</gene>
<comment type="caution">
    <text evidence="1">The sequence shown here is derived from an EMBL/GenBank/DDBJ whole genome shotgun (WGS) entry which is preliminary data.</text>
</comment>
<evidence type="ECO:0000313" key="2">
    <source>
        <dbReference type="Proteomes" id="UP000821865"/>
    </source>
</evidence>
<proteinExistence type="predicted"/>
<protein>
    <submittedName>
        <fullName evidence="1">Uncharacterized protein</fullName>
    </submittedName>
</protein>
<reference evidence="1" key="1">
    <citation type="submission" date="2020-05" db="EMBL/GenBank/DDBJ databases">
        <title>Large-scale comparative analyses of tick genomes elucidate their genetic diversity and vector capacities.</title>
        <authorList>
            <person name="Jia N."/>
            <person name="Wang J."/>
            <person name="Shi W."/>
            <person name="Du L."/>
            <person name="Sun Y."/>
            <person name="Zhan W."/>
            <person name="Jiang J."/>
            <person name="Wang Q."/>
            <person name="Zhang B."/>
            <person name="Ji P."/>
            <person name="Sakyi L.B."/>
            <person name="Cui X."/>
            <person name="Yuan T."/>
            <person name="Jiang B."/>
            <person name="Yang W."/>
            <person name="Lam T.T.-Y."/>
            <person name="Chang Q."/>
            <person name="Ding S."/>
            <person name="Wang X."/>
            <person name="Zhu J."/>
            <person name="Ruan X."/>
            <person name="Zhao L."/>
            <person name="Wei J."/>
            <person name="Que T."/>
            <person name="Du C."/>
            <person name="Cheng J."/>
            <person name="Dai P."/>
            <person name="Han X."/>
            <person name="Huang E."/>
            <person name="Gao Y."/>
            <person name="Liu J."/>
            <person name="Shao H."/>
            <person name="Ye R."/>
            <person name="Li L."/>
            <person name="Wei W."/>
            <person name="Wang X."/>
            <person name="Wang C."/>
            <person name="Yang T."/>
            <person name="Huo Q."/>
            <person name="Li W."/>
            <person name="Guo W."/>
            <person name="Chen H."/>
            <person name="Zhou L."/>
            <person name="Ni X."/>
            <person name="Tian J."/>
            <person name="Zhou Y."/>
            <person name="Sheng Y."/>
            <person name="Liu T."/>
            <person name="Pan Y."/>
            <person name="Xia L."/>
            <person name="Li J."/>
            <person name="Zhao F."/>
            <person name="Cao W."/>
        </authorList>
    </citation>
    <scope>NUCLEOTIDE SEQUENCE</scope>
    <source>
        <strain evidence="1">Dsil-2018</strain>
    </source>
</reference>
<dbReference type="Proteomes" id="UP000821865">
    <property type="component" value="Chromosome 5"/>
</dbReference>
<accession>A0ACB8CNZ8</accession>
<keyword evidence="2" id="KW-1185">Reference proteome</keyword>
<dbReference type="EMBL" id="CM023474">
    <property type="protein sequence ID" value="KAH7948814.1"/>
    <property type="molecule type" value="Genomic_DNA"/>
</dbReference>
<evidence type="ECO:0000313" key="1">
    <source>
        <dbReference type="EMBL" id="KAH7948814.1"/>
    </source>
</evidence>
<sequence>MVPRLHQGRREARVEALEREYGHKNTTYYVDAANYDRTNTKAVNTVLDNTLQELTSNSIRCHNNTEAEDTANALDLAHGYRHRRLLTVLTDSEAACRNYLQGRISQPALDIILSATYTGEHLSTHTHTQYGIG</sequence>